<evidence type="ECO:0000256" key="2">
    <source>
        <dbReference type="ARBA" id="ARBA00022723"/>
    </source>
</evidence>
<dbReference type="SUPFAM" id="SSF49899">
    <property type="entry name" value="Concanavalin A-like lectins/glucanases"/>
    <property type="match status" value="2"/>
</dbReference>
<evidence type="ECO:0000256" key="6">
    <source>
        <dbReference type="SAM" id="MobiDB-lite"/>
    </source>
</evidence>
<dbReference type="Pfam" id="PF00354">
    <property type="entry name" value="Pentaxin"/>
    <property type="match status" value="1"/>
</dbReference>
<reference evidence="9 10" key="1">
    <citation type="submission" date="2014-11" db="EMBL/GenBank/DDBJ databases">
        <authorList>
            <person name="Zhu J."/>
            <person name="Qi W."/>
            <person name="Song R."/>
        </authorList>
    </citation>
    <scope>NUCLEOTIDE SEQUENCE [LARGE SCALE GENOMIC DNA]</scope>
</reference>
<dbReference type="EMBL" id="CDMY01000436">
    <property type="protein sequence ID" value="CEM12645.1"/>
    <property type="molecule type" value="Genomic_DNA"/>
</dbReference>
<keyword evidence="4" id="KW-1015">Disulfide bond</keyword>
<feature type="compositionally biased region" description="Basic and acidic residues" evidence="6">
    <location>
        <begin position="660"/>
        <end position="672"/>
    </location>
</feature>
<protein>
    <recommendedName>
        <fullName evidence="8">Pentraxin (PTX) domain-containing protein</fullName>
    </recommendedName>
</protein>
<accession>A0A0G4FGW5</accession>
<feature type="signal peptide" evidence="7">
    <location>
        <begin position="1"/>
        <end position="27"/>
    </location>
</feature>
<dbReference type="InterPro" id="IPR013320">
    <property type="entry name" value="ConA-like_dom_sf"/>
</dbReference>
<keyword evidence="7" id="KW-0732">Signal</keyword>
<dbReference type="AlphaFoldDB" id="A0A0G4FGW5"/>
<feature type="compositionally biased region" description="Basic and acidic residues" evidence="6">
    <location>
        <begin position="208"/>
        <end position="230"/>
    </location>
</feature>
<sequence length="690" mass="74996">MPTLRLRRPLAAASLLLLALSAGPSRAQQSCGTDTGGKCPGAKGEDFPGYTTVWRDDFEGDELDSDRWTLTPIVKGGGTMTDMAKAARGEKVPHLDCSQAGSADAVLKRHKSALTVGCPLASDEAEDKPATQVAAEVDNGVLKFVPEGREEDSVQVAIMAEGTQGVRMSSTKPILGFGHLELRMKLAKSANATLFQSIWASPYPSSMDRFDKGEGKGKGKGKDSTKPEKLDGDQYEIGVLMATTGDGKNATDGKMRYKILKWERGSAADKSPMIANSRLFTAGELRAFNGDSSQEADEDFMTIGIDYSPLGIRLSLNHQLYGETLFAAPISSPTKPRNQGYEVIPAAGATDSEHDGRPIPPELPPVLYLHIDVLPLAQITDAAENDTGAAMMIDSVRFLEAEKGLVYKFPSPPSLTSRIETRQTCSLSLGFPQLTQFTFSAWLNIIPLSQHPTPTEAVQPFLGYGIPGQPGRQLEMLIRAVGRDLEVSVADQIFLFHNFFPDEKNWCARGGCWKHLTVSWQSSTGRTSVYLNGDKMATTIIAMGEKVRRFGILTIGHSTEYRFNGRIYPHKTMIGEMAQIKLFSYLLDDTKIAGLVSCDNIFGDLIDSSIPDTLLHYGDISTRAVDTEKTEGICSVPPLDDDEKGYVEGFLGEVWVEGRNQGEKTDDGKGEVLEVTALSHEEGKGKGKNR</sequence>
<evidence type="ECO:0000256" key="1">
    <source>
        <dbReference type="ARBA" id="ARBA00001913"/>
    </source>
</evidence>
<evidence type="ECO:0000313" key="10">
    <source>
        <dbReference type="Proteomes" id="UP000041254"/>
    </source>
</evidence>
<feature type="compositionally biased region" description="Basic and acidic residues" evidence="6">
    <location>
        <begin position="679"/>
        <end position="690"/>
    </location>
</feature>
<feature type="chain" id="PRO_5005189072" description="Pentraxin (PTX) domain-containing protein" evidence="7">
    <location>
        <begin position="28"/>
        <end position="690"/>
    </location>
</feature>
<dbReference type="OrthoDB" id="547680at2759"/>
<dbReference type="InterPro" id="IPR001759">
    <property type="entry name" value="PTX_dom"/>
</dbReference>
<dbReference type="Proteomes" id="UP000041254">
    <property type="component" value="Unassembled WGS sequence"/>
</dbReference>
<name>A0A0G4FGW5_VITBC</name>
<evidence type="ECO:0000256" key="3">
    <source>
        <dbReference type="ARBA" id="ARBA00022837"/>
    </source>
</evidence>
<keyword evidence="3" id="KW-0106">Calcium</keyword>
<proteinExistence type="predicted"/>
<evidence type="ECO:0000256" key="4">
    <source>
        <dbReference type="ARBA" id="ARBA00023157"/>
    </source>
</evidence>
<gene>
    <name evidence="9" type="ORF">Vbra_15380</name>
</gene>
<evidence type="ECO:0000313" key="9">
    <source>
        <dbReference type="EMBL" id="CEM12645.1"/>
    </source>
</evidence>
<feature type="region of interest" description="Disordered" evidence="6">
    <location>
        <begin position="658"/>
        <end position="690"/>
    </location>
</feature>
<evidence type="ECO:0000256" key="5">
    <source>
        <dbReference type="ARBA" id="ARBA00023180"/>
    </source>
</evidence>
<dbReference type="Gene3D" id="2.60.120.200">
    <property type="match status" value="2"/>
</dbReference>
<organism evidence="9 10">
    <name type="scientific">Vitrella brassicaformis (strain CCMP3155)</name>
    <dbReference type="NCBI Taxonomy" id="1169540"/>
    <lineage>
        <taxon>Eukaryota</taxon>
        <taxon>Sar</taxon>
        <taxon>Alveolata</taxon>
        <taxon>Colpodellida</taxon>
        <taxon>Vitrellaceae</taxon>
        <taxon>Vitrella</taxon>
    </lineage>
</organism>
<feature type="domain" description="Pentraxin (PTX)" evidence="8">
    <location>
        <begin position="512"/>
        <end position="607"/>
    </location>
</feature>
<dbReference type="InterPro" id="IPR051360">
    <property type="entry name" value="Neuronal_Pentraxin_Related"/>
</dbReference>
<dbReference type="VEuPathDB" id="CryptoDB:Vbra_15380"/>
<dbReference type="InParanoid" id="A0A0G4FGW5"/>
<keyword evidence="2" id="KW-0479">Metal-binding</keyword>
<evidence type="ECO:0000259" key="8">
    <source>
        <dbReference type="Pfam" id="PF00354"/>
    </source>
</evidence>
<keyword evidence="10" id="KW-1185">Reference proteome</keyword>
<feature type="region of interest" description="Disordered" evidence="6">
    <location>
        <begin position="206"/>
        <end position="230"/>
    </location>
</feature>
<dbReference type="PANTHER" id="PTHR19277:SF125">
    <property type="entry name" value="B6"/>
    <property type="match status" value="1"/>
</dbReference>
<evidence type="ECO:0000256" key="7">
    <source>
        <dbReference type="SAM" id="SignalP"/>
    </source>
</evidence>
<dbReference type="PANTHER" id="PTHR19277">
    <property type="entry name" value="PENTRAXIN"/>
    <property type="match status" value="1"/>
</dbReference>
<keyword evidence="5" id="KW-0325">Glycoprotein</keyword>
<dbReference type="GO" id="GO:0046872">
    <property type="term" value="F:metal ion binding"/>
    <property type="evidence" value="ECO:0007669"/>
    <property type="project" value="UniProtKB-KW"/>
</dbReference>
<comment type="cofactor">
    <cofactor evidence="1">
        <name>Ca(2+)</name>
        <dbReference type="ChEBI" id="CHEBI:29108"/>
    </cofactor>
</comment>